<dbReference type="GO" id="GO:0051959">
    <property type="term" value="F:dynein light intermediate chain binding"/>
    <property type="evidence" value="ECO:0007669"/>
    <property type="project" value="InterPro"/>
</dbReference>
<evidence type="ECO:0000313" key="3">
    <source>
        <dbReference type="Proteomes" id="UP000663823"/>
    </source>
</evidence>
<protein>
    <recommendedName>
        <fullName evidence="1">Dynein heavy chain tail domain-containing protein</fullName>
    </recommendedName>
</protein>
<dbReference type="GO" id="GO:0007018">
    <property type="term" value="P:microtubule-based movement"/>
    <property type="evidence" value="ECO:0007669"/>
    <property type="project" value="InterPro"/>
</dbReference>
<dbReference type="InterPro" id="IPR013594">
    <property type="entry name" value="Dynein_heavy_tail"/>
</dbReference>
<accession>A0A819XXP2</accession>
<dbReference type="Pfam" id="PF08385">
    <property type="entry name" value="DHC_N1"/>
    <property type="match status" value="1"/>
</dbReference>
<gene>
    <name evidence="2" type="ORF">OTI717_LOCUS35996</name>
</gene>
<evidence type="ECO:0000259" key="1">
    <source>
        <dbReference type="Pfam" id="PF08385"/>
    </source>
</evidence>
<dbReference type="GO" id="GO:0045505">
    <property type="term" value="F:dynein intermediate chain binding"/>
    <property type="evidence" value="ECO:0007669"/>
    <property type="project" value="InterPro"/>
</dbReference>
<dbReference type="GO" id="GO:0030286">
    <property type="term" value="C:dynein complex"/>
    <property type="evidence" value="ECO:0007669"/>
    <property type="project" value="InterPro"/>
</dbReference>
<proteinExistence type="predicted"/>
<name>A0A819XXP2_9BILA</name>
<sequence length="689" mass="80615">MLIISNETSQIERIVVNIDNSLECLLREIRYITGEPLYSKIPPKFRELIPLLENERLLRLNVERLRSIASKYNYLIEHMDLEERLIFEPKLNKIDQVINRGLNEITWKTLYLSDYIEQAYGLINLDAAKALDIVHHDVSSIKQMAFNWSLIQADIFIPYQLYTFQQALQTHKNVQSKFNEKLIIDGHRIHFLVDNIAKVVAVSSASPSWLNYLDYLNSLILNGIKATSLITMKNMLLAMTNQDQQFISIVVELNDCQLSFEPPLVPLTSELSLGEMLIEWINSYINRGDLIYVLGDDKTRNYSQLINQDSLIIELREKLTILIEETCLESLKLFEAFSQYSFLYKLSVNQSFQLFLNGDRRIKSTTPKNFLNEQDAGRRLSMLYRSVYSLGSMPTAELIDHVERSFLSATNQKQDLQKIPLLQEFENEMKIYQACLSDLSSLPDCWNVQWIRIDLRPIKQTLTSLSHKWLWKFCGYLHDQTSESLNNVDGFLGAMEPEIESITGLERDTETFMKIMRLFNSVSSKQQEVEIRFELMRRTLSLLKMYSSSNKSESILHDKYQTIINRWQNLKTKVMQAKQRLGPTLKEESKLIIEDLKSFQFKIDQLIIDLNQSNLFQHQLTFIQAQAILNQFLNRQKQLDKQALDYKQLQSLLDTNIVDFSKLDLFRETLKHLTLTWKTVKDFCQNLEE</sequence>
<comment type="caution">
    <text evidence="2">The sequence shown here is derived from an EMBL/GenBank/DDBJ whole genome shotgun (WGS) entry which is preliminary data.</text>
</comment>
<feature type="domain" description="Dynein heavy chain tail" evidence="1">
    <location>
        <begin position="8"/>
        <end position="115"/>
    </location>
</feature>
<reference evidence="2" key="1">
    <citation type="submission" date="2021-02" db="EMBL/GenBank/DDBJ databases">
        <authorList>
            <person name="Nowell W R."/>
        </authorList>
    </citation>
    <scope>NUCLEOTIDE SEQUENCE</scope>
</reference>
<dbReference type="PANTHER" id="PTHR46961">
    <property type="entry name" value="DYNEIN HEAVY CHAIN 1, AXONEMAL-LIKE PROTEIN"/>
    <property type="match status" value="1"/>
</dbReference>
<dbReference type="InterPro" id="IPR026983">
    <property type="entry name" value="DHC"/>
</dbReference>
<feature type="non-terminal residue" evidence="2">
    <location>
        <position position="689"/>
    </location>
</feature>
<organism evidence="2 3">
    <name type="scientific">Rotaria sordida</name>
    <dbReference type="NCBI Taxonomy" id="392033"/>
    <lineage>
        <taxon>Eukaryota</taxon>
        <taxon>Metazoa</taxon>
        <taxon>Spiralia</taxon>
        <taxon>Gnathifera</taxon>
        <taxon>Rotifera</taxon>
        <taxon>Eurotatoria</taxon>
        <taxon>Bdelloidea</taxon>
        <taxon>Philodinida</taxon>
        <taxon>Philodinidae</taxon>
        <taxon>Rotaria</taxon>
    </lineage>
</organism>
<evidence type="ECO:0000313" key="2">
    <source>
        <dbReference type="EMBL" id="CAF4146271.1"/>
    </source>
</evidence>
<dbReference type="Proteomes" id="UP000663823">
    <property type="component" value="Unassembled WGS sequence"/>
</dbReference>
<dbReference type="PANTHER" id="PTHR46961:SF21">
    <property type="entry name" value="LOW QUALITY PROTEIN: DYNEIN BETA CHAIN, FLAGELLAR OUTER ARM-LIKE"/>
    <property type="match status" value="1"/>
</dbReference>
<dbReference type="AlphaFoldDB" id="A0A819XXP2"/>
<dbReference type="EMBL" id="CAJOAX010014646">
    <property type="protein sequence ID" value="CAF4146271.1"/>
    <property type="molecule type" value="Genomic_DNA"/>
</dbReference>